<accession>A0A383R6A9</accession>
<evidence type="ECO:0000313" key="2">
    <source>
        <dbReference type="Proteomes" id="UP000304148"/>
    </source>
</evidence>
<name>A0A383R6A9_PAEAL</name>
<evidence type="ECO:0000313" key="1">
    <source>
        <dbReference type="EMBL" id="SYX82343.1"/>
    </source>
</evidence>
<dbReference type="EMBL" id="LS992241">
    <property type="protein sequence ID" value="SYX82343.1"/>
    <property type="molecule type" value="Genomic_DNA"/>
</dbReference>
<dbReference type="Proteomes" id="UP000304148">
    <property type="component" value="Chromosome"/>
</dbReference>
<organism evidence="1 2">
    <name type="scientific">Paenibacillus alvei</name>
    <name type="common">Bacillus alvei</name>
    <dbReference type="NCBI Taxonomy" id="44250"/>
    <lineage>
        <taxon>Bacteria</taxon>
        <taxon>Bacillati</taxon>
        <taxon>Bacillota</taxon>
        <taxon>Bacilli</taxon>
        <taxon>Bacillales</taxon>
        <taxon>Paenibacillaceae</taxon>
        <taxon>Paenibacillus</taxon>
    </lineage>
</organism>
<dbReference type="AlphaFoldDB" id="A0A383R6A9"/>
<proteinExistence type="predicted"/>
<reference evidence="2" key="1">
    <citation type="submission" date="2018-08" db="EMBL/GenBank/DDBJ databases">
        <authorList>
            <person name="Chevrot R."/>
        </authorList>
    </citation>
    <scope>NUCLEOTIDE SEQUENCE [LARGE SCALE GENOMIC DNA]</scope>
</reference>
<gene>
    <name evidence="1" type="ORF">PBLR_10765</name>
</gene>
<protein>
    <submittedName>
        <fullName evidence="1">Uncharacterized protein</fullName>
    </submittedName>
</protein>
<sequence length="49" mass="5674">MLLSFYGFTLLCGKSLLQELTTANNISVVVNQENDSLQEFMMRKGEWSW</sequence>